<evidence type="ECO:0000313" key="1">
    <source>
        <dbReference type="EMBL" id="VXC30244.1"/>
    </source>
</evidence>
<gene>
    <name evidence="1" type="ORF">BACI71_30518</name>
</gene>
<reference evidence="1 2" key="1">
    <citation type="submission" date="2019-10" db="EMBL/GenBank/DDBJ databases">
        <authorList>
            <person name="Karimi E."/>
        </authorList>
    </citation>
    <scope>NUCLEOTIDE SEQUENCE [LARGE SCALE GENOMIC DNA]</scope>
    <source>
        <strain evidence="1">Bacillus sp. 71</strain>
    </source>
</reference>
<accession>A0A653XJW5</accession>
<dbReference type="AlphaFoldDB" id="A0A653XJW5"/>
<evidence type="ECO:0000313" key="2">
    <source>
        <dbReference type="Proteomes" id="UP000437562"/>
    </source>
</evidence>
<organism evidence="1 2">
    <name type="scientific">Bacillus mycoides</name>
    <dbReference type="NCBI Taxonomy" id="1405"/>
    <lineage>
        <taxon>Bacteria</taxon>
        <taxon>Bacillati</taxon>
        <taxon>Bacillota</taxon>
        <taxon>Bacilli</taxon>
        <taxon>Bacillales</taxon>
        <taxon>Bacillaceae</taxon>
        <taxon>Bacillus</taxon>
        <taxon>Bacillus cereus group</taxon>
    </lineage>
</organism>
<sequence length="85" mass="9971">MALWGTLANHTDNIYTSNFTLGNGMLVRQTQLIRLLISDYKKLGAYRVFFTTSHFLGVLHKLQLNAYILRGDKYEYTITRRNRRS</sequence>
<name>A0A653XJW5_BACMY</name>
<dbReference type="EMBL" id="CABWMC010000023">
    <property type="protein sequence ID" value="VXC30244.1"/>
    <property type="molecule type" value="Genomic_DNA"/>
</dbReference>
<proteinExistence type="predicted"/>
<dbReference type="Proteomes" id="UP000437562">
    <property type="component" value="Unassembled WGS sequence"/>
</dbReference>
<protein>
    <submittedName>
        <fullName evidence="1">Uncharacterized protein</fullName>
    </submittedName>
</protein>